<organism evidence="2 3">
    <name type="scientific">Entotheonella factor</name>
    <dbReference type="NCBI Taxonomy" id="1429438"/>
    <lineage>
        <taxon>Bacteria</taxon>
        <taxon>Pseudomonadati</taxon>
        <taxon>Nitrospinota/Tectimicrobiota group</taxon>
        <taxon>Candidatus Tectimicrobiota</taxon>
        <taxon>Candidatus Entotheonellia</taxon>
        <taxon>Candidatus Entotheonellales</taxon>
        <taxon>Candidatus Entotheonellaceae</taxon>
        <taxon>Candidatus Entotheonella</taxon>
    </lineage>
</organism>
<evidence type="ECO:0008006" key="4">
    <source>
        <dbReference type="Google" id="ProtNLM"/>
    </source>
</evidence>
<gene>
    <name evidence="2" type="ORF">ETSY1_07765</name>
</gene>
<evidence type="ECO:0000313" key="3">
    <source>
        <dbReference type="Proteomes" id="UP000019141"/>
    </source>
</evidence>
<dbReference type="Proteomes" id="UP000019141">
    <property type="component" value="Unassembled WGS sequence"/>
</dbReference>
<sequence length="265" mass="29897">MRYCVSVIVLIGISFWLCEMSLAQPKSPPLMPRAAAIPAQDDILPPKEAAARQTALQTELETLEQSNLPKEELETARAPLNEILNLLRTLEDARKRYATFRQQLDALLKRLEELAATQQALDTRQASEFSNVSEALRDQYNTRLHAVQTEIRDLIQQNSAAEARLAAIPPELEQRLTERPKLQQGLAVARRQALQSNQPSTPASEVSRLEAQLQLLITEMQTLEIERQWLGQRGPLHDALLQVAQTKQDHLQQDLLIIANKLGRV</sequence>
<name>W4LTZ4_ENTF1</name>
<dbReference type="HOGENOM" id="CLU_1048403_0_0_7"/>
<feature type="coiled-coil region" evidence="1">
    <location>
        <begin position="83"/>
        <end position="164"/>
    </location>
</feature>
<accession>W4LTZ4</accession>
<keyword evidence="3" id="KW-1185">Reference proteome</keyword>
<dbReference type="EMBL" id="AZHW01000245">
    <property type="protein sequence ID" value="ETX01320.1"/>
    <property type="molecule type" value="Genomic_DNA"/>
</dbReference>
<comment type="caution">
    <text evidence="2">The sequence shown here is derived from an EMBL/GenBank/DDBJ whole genome shotgun (WGS) entry which is preliminary data.</text>
</comment>
<evidence type="ECO:0000313" key="2">
    <source>
        <dbReference type="EMBL" id="ETX01320.1"/>
    </source>
</evidence>
<reference evidence="2 3" key="1">
    <citation type="journal article" date="2014" name="Nature">
        <title>An environmental bacterial taxon with a large and distinct metabolic repertoire.</title>
        <authorList>
            <person name="Wilson M.C."/>
            <person name="Mori T."/>
            <person name="Ruckert C."/>
            <person name="Uria A.R."/>
            <person name="Helf M.J."/>
            <person name="Takada K."/>
            <person name="Gernert C."/>
            <person name="Steffens U.A."/>
            <person name="Heycke N."/>
            <person name="Schmitt S."/>
            <person name="Rinke C."/>
            <person name="Helfrich E.J."/>
            <person name="Brachmann A.O."/>
            <person name="Gurgui C."/>
            <person name="Wakimoto T."/>
            <person name="Kracht M."/>
            <person name="Crusemann M."/>
            <person name="Hentschel U."/>
            <person name="Abe I."/>
            <person name="Matsunaga S."/>
            <person name="Kalinowski J."/>
            <person name="Takeyama H."/>
            <person name="Piel J."/>
        </authorList>
    </citation>
    <scope>NUCLEOTIDE SEQUENCE [LARGE SCALE GENOMIC DNA]</scope>
    <source>
        <strain evidence="3">TSY1</strain>
    </source>
</reference>
<protein>
    <recommendedName>
        <fullName evidence="4">Mechanosensitive ion channel MscS porin domain-containing protein</fullName>
    </recommendedName>
</protein>
<proteinExistence type="predicted"/>
<dbReference type="AlphaFoldDB" id="W4LTZ4"/>
<evidence type="ECO:0000256" key="1">
    <source>
        <dbReference type="SAM" id="Coils"/>
    </source>
</evidence>
<keyword evidence="1" id="KW-0175">Coiled coil</keyword>